<sequence>MSPEERKKQTERFLSERNIPFIDWLPPTEDESEVTPRTIKEIGERILCLFCLSGTAFNEGDTEFVEYLKNFNLWDSLTKEEKHYLSNPTYGTQTQINATWRLEALYVLVWAVKLVPDLPYPSEEASVTDFIDRIPTSSEDPISFINSLELRPISEIMDASDIIYRMHWAVRNYESSIDIDGGVIRERHHAINWLTNYDGESWDWVATDT</sequence>
<keyword evidence="2" id="KW-1185">Reference proteome</keyword>
<dbReference type="EMBL" id="FWPT01000024">
    <property type="protein sequence ID" value="SMA50967.1"/>
    <property type="molecule type" value="Genomic_DNA"/>
</dbReference>
<evidence type="ECO:0000313" key="2">
    <source>
        <dbReference type="Proteomes" id="UP000196573"/>
    </source>
</evidence>
<dbReference type="Pfam" id="PF14094">
    <property type="entry name" value="DUF4272"/>
    <property type="match status" value="1"/>
</dbReference>
<reference evidence="1 2" key="1">
    <citation type="submission" date="2017-03" db="EMBL/GenBank/DDBJ databases">
        <authorList>
            <person name="Afonso C.L."/>
            <person name="Miller P.J."/>
            <person name="Scott M.A."/>
            <person name="Spackman E."/>
            <person name="Goraichik I."/>
            <person name="Dimitrov K.M."/>
            <person name="Suarez D.L."/>
            <person name="Swayne D.E."/>
        </authorList>
    </citation>
    <scope>NUCLEOTIDE SEQUENCE [LARGE SCALE GENOMIC DNA]</scope>
    <source>
        <strain evidence="1">SB41UT1</strain>
    </source>
</reference>
<accession>A0A1X7AU67</accession>
<dbReference type="OrthoDB" id="4399984at2"/>
<dbReference type="RefSeq" id="WP_087113412.1">
    <property type="nucleotide sequence ID" value="NZ_CBCSCN010000015.1"/>
</dbReference>
<evidence type="ECO:0000313" key="1">
    <source>
        <dbReference type="EMBL" id="SMA50967.1"/>
    </source>
</evidence>
<dbReference type="InterPro" id="IPR025368">
    <property type="entry name" value="DUF4272"/>
</dbReference>
<organism evidence="1 2">
    <name type="scientific">Parendozoicomonas haliclonae</name>
    <dbReference type="NCBI Taxonomy" id="1960125"/>
    <lineage>
        <taxon>Bacteria</taxon>
        <taxon>Pseudomonadati</taxon>
        <taxon>Pseudomonadota</taxon>
        <taxon>Gammaproteobacteria</taxon>
        <taxon>Oceanospirillales</taxon>
        <taxon>Endozoicomonadaceae</taxon>
        <taxon>Parendozoicomonas</taxon>
    </lineage>
</organism>
<name>A0A1X7AU67_9GAMM</name>
<dbReference type="AlphaFoldDB" id="A0A1X7AU67"/>
<protein>
    <recommendedName>
        <fullName evidence="3">DUF4272 domain-containing protein</fullName>
    </recommendedName>
</protein>
<proteinExistence type="predicted"/>
<gene>
    <name evidence="1" type="ORF">EHSB41UT_04788</name>
</gene>
<evidence type="ECO:0008006" key="3">
    <source>
        <dbReference type="Google" id="ProtNLM"/>
    </source>
</evidence>
<dbReference type="Proteomes" id="UP000196573">
    <property type="component" value="Unassembled WGS sequence"/>
</dbReference>